<proteinExistence type="predicted"/>
<keyword evidence="5" id="KW-1185">Reference proteome</keyword>
<dbReference type="PROSITE" id="PS50110">
    <property type="entry name" value="RESPONSE_REGULATORY"/>
    <property type="match status" value="1"/>
</dbReference>
<dbReference type="InterPro" id="IPR011006">
    <property type="entry name" value="CheY-like_superfamily"/>
</dbReference>
<organism evidence="4 5">
    <name type="scientific">Acinetobacter soli NIPH 2899</name>
    <dbReference type="NCBI Taxonomy" id="1217677"/>
    <lineage>
        <taxon>Bacteria</taxon>
        <taxon>Pseudomonadati</taxon>
        <taxon>Pseudomonadota</taxon>
        <taxon>Gammaproteobacteria</taxon>
        <taxon>Moraxellales</taxon>
        <taxon>Moraxellaceae</taxon>
        <taxon>Acinetobacter</taxon>
    </lineage>
</organism>
<dbReference type="Proteomes" id="UP000018433">
    <property type="component" value="Unassembled WGS sequence"/>
</dbReference>
<evidence type="ECO:0000259" key="3">
    <source>
        <dbReference type="PROSITE" id="PS50921"/>
    </source>
</evidence>
<evidence type="ECO:0000259" key="2">
    <source>
        <dbReference type="PROSITE" id="PS50110"/>
    </source>
</evidence>
<sequence length="218" mass="25254">MQFFNYFRLHCFANAKNYALRPMPKLKIALIDDDLERAEFVQQNLRAHDFDVVACLPLDHMNTFKLEKLQADVILLDMDHPHRDIIESCVSHFDLPTVLFTKNSNKETIKQAIDAGVTAYIVDGIDPARLETILEISIEQFKKHKQLESDLKETKLKLADRKDIEKAKVLLMQLHSLTEDTAFQLLRKNAMSHRITIGEMARRLIDAQQLLNSQLKED</sequence>
<dbReference type="InterPro" id="IPR001789">
    <property type="entry name" value="Sig_transdc_resp-reg_receiver"/>
</dbReference>
<reference evidence="4 5" key="1">
    <citation type="submission" date="2013-02" db="EMBL/GenBank/DDBJ databases">
        <title>The Genome Sequence of Acinetobacter soli NIPH 2899.</title>
        <authorList>
            <consortium name="The Broad Institute Genome Sequencing Platform"/>
            <consortium name="The Broad Institute Genome Sequencing Center for Infectious Disease"/>
            <person name="Cerqueira G."/>
            <person name="Feldgarden M."/>
            <person name="Courvalin P."/>
            <person name="Perichon B."/>
            <person name="Grillot-Courvalin C."/>
            <person name="Clermont D."/>
            <person name="Rocha E."/>
            <person name="Yoon E.-J."/>
            <person name="Nemec A."/>
            <person name="Walker B."/>
            <person name="Young S.K."/>
            <person name="Zeng Q."/>
            <person name="Gargeya S."/>
            <person name="Fitzgerald M."/>
            <person name="Haas B."/>
            <person name="Abouelleil A."/>
            <person name="Alvarado L."/>
            <person name="Arachchi H.M."/>
            <person name="Berlin A.M."/>
            <person name="Chapman S.B."/>
            <person name="Dewar J."/>
            <person name="Goldberg J."/>
            <person name="Griggs A."/>
            <person name="Gujja S."/>
            <person name="Hansen M."/>
            <person name="Howarth C."/>
            <person name="Imamovic A."/>
            <person name="Larimer J."/>
            <person name="McCowan C."/>
            <person name="Murphy C."/>
            <person name="Neiman D."/>
            <person name="Pearson M."/>
            <person name="Priest M."/>
            <person name="Roberts A."/>
            <person name="Saif S."/>
            <person name="Shea T."/>
            <person name="Sisk P."/>
            <person name="Sykes S."/>
            <person name="Wortman J."/>
            <person name="Nusbaum C."/>
            <person name="Birren B."/>
        </authorList>
    </citation>
    <scope>NUCLEOTIDE SEQUENCE [LARGE SCALE GENOMIC DNA]</scope>
    <source>
        <strain evidence="4 5">NIPH 2899</strain>
    </source>
</reference>
<accession>A0ABP2U4R4</accession>
<dbReference type="InterPro" id="IPR005561">
    <property type="entry name" value="ANTAR"/>
</dbReference>
<dbReference type="SMART" id="SM01012">
    <property type="entry name" value="ANTAR"/>
    <property type="match status" value="1"/>
</dbReference>
<dbReference type="InterPro" id="IPR008327">
    <property type="entry name" value="Sig_transdc_resp-reg_antiterm"/>
</dbReference>
<evidence type="ECO:0000313" key="5">
    <source>
        <dbReference type="Proteomes" id="UP000018433"/>
    </source>
</evidence>
<dbReference type="SUPFAM" id="SSF52172">
    <property type="entry name" value="CheY-like"/>
    <property type="match status" value="1"/>
</dbReference>
<dbReference type="SMART" id="SM00448">
    <property type="entry name" value="REC"/>
    <property type="match status" value="1"/>
</dbReference>
<dbReference type="PIRSF" id="PIRSF036382">
    <property type="entry name" value="RR_antiterm"/>
    <property type="match status" value="1"/>
</dbReference>
<evidence type="ECO:0008006" key="6">
    <source>
        <dbReference type="Google" id="ProtNLM"/>
    </source>
</evidence>
<name>A0ABP2U4R4_9GAMM</name>
<dbReference type="Pfam" id="PF00072">
    <property type="entry name" value="Response_reg"/>
    <property type="match status" value="1"/>
</dbReference>
<dbReference type="EMBL" id="APPV01000011">
    <property type="protein sequence ID" value="ENV59818.1"/>
    <property type="molecule type" value="Genomic_DNA"/>
</dbReference>
<feature type="modified residue" description="4-aspartylphosphate" evidence="1">
    <location>
        <position position="77"/>
    </location>
</feature>
<dbReference type="InterPro" id="IPR036388">
    <property type="entry name" value="WH-like_DNA-bd_sf"/>
</dbReference>
<protein>
    <recommendedName>
        <fullName evidence="6">ANTAR domain-containing protein</fullName>
    </recommendedName>
</protein>
<evidence type="ECO:0000313" key="4">
    <source>
        <dbReference type="EMBL" id="ENV59818.1"/>
    </source>
</evidence>
<dbReference type="PROSITE" id="PS50921">
    <property type="entry name" value="ANTAR"/>
    <property type="match status" value="1"/>
</dbReference>
<dbReference type="Pfam" id="PF03861">
    <property type="entry name" value="ANTAR"/>
    <property type="match status" value="1"/>
</dbReference>
<comment type="caution">
    <text evidence="4">The sequence shown here is derived from an EMBL/GenBank/DDBJ whole genome shotgun (WGS) entry which is preliminary data.</text>
</comment>
<evidence type="ECO:0000256" key="1">
    <source>
        <dbReference type="PROSITE-ProRule" id="PRU00169"/>
    </source>
</evidence>
<gene>
    <name evidence="4" type="ORF">F950_02372</name>
</gene>
<dbReference type="Gene3D" id="3.40.50.2300">
    <property type="match status" value="1"/>
</dbReference>
<feature type="domain" description="ANTAR" evidence="3">
    <location>
        <begin position="144"/>
        <end position="205"/>
    </location>
</feature>
<keyword evidence="1" id="KW-0597">Phosphoprotein</keyword>
<dbReference type="Gene3D" id="1.10.10.10">
    <property type="entry name" value="Winged helix-like DNA-binding domain superfamily/Winged helix DNA-binding domain"/>
    <property type="match status" value="1"/>
</dbReference>
<feature type="domain" description="Response regulatory" evidence="2">
    <location>
        <begin position="27"/>
        <end position="138"/>
    </location>
</feature>